<keyword evidence="1" id="KW-1133">Transmembrane helix</keyword>
<feature type="transmembrane region" description="Helical" evidence="1">
    <location>
        <begin position="12"/>
        <end position="30"/>
    </location>
</feature>
<dbReference type="InterPro" id="IPR025945">
    <property type="entry name" value="DHHW"/>
</dbReference>
<dbReference type="OrthoDB" id="175771at2"/>
<evidence type="ECO:0000313" key="2">
    <source>
        <dbReference type="EMBL" id="KMY31787.1"/>
    </source>
</evidence>
<dbReference type="Pfam" id="PF14286">
    <property type="entry name" value="DHHW"/>
    <property type="match status" value="1"/>
</dbReference>
<dbReference type="PATRIC" id="fig|582475.4.peg.705"/>
<reference evidence="3" key="1">
    <citation type="submission" date="2015-07" db="EMBL/GenBank/DDBJ databases">
        <authorList>
            <consortium name="Consortium for Microbial Forensics and Genomics (microFORGE)"/>
            <person name="Knight B.M."/>
            <person name="Roberts D.P."/>
            <person name="Lin D."/>
            <person name="Hari K."/>
            <person name="Fletcher J."/>
            <person name="Melcher U."/>
            <person name="Blagden T."/>
            <person name="Winegar R.A."/>
        </authorList>
    </citation>
    <scope>NUCLEOTIDE SEQUENCE [LARGE SCALE GENOMIC DNA]</scope>
    <source>
        <strain evidence="3">DSM 23493</strain>
    </source>
</reference>
<dbReference type="EMBL" id="LFXJ01000005">
    <property type="protein sequence ID" value="KMY31787.1"/>
    <property type="molecule type" value="Genomic_DNA"/>
</dbReference>
<sequence length="103" mass="11799">MKNSTISEMIHIGIMVGIIIVGFTLFFLLPKENISENEKRQLTPFPTFSAESFLNKSYAQQVELYVNDAFPFRGQLIELSAFYNDVKGIRSGTDEIQIYNIQK</sequence>
<protein>
    <submittedName>
        <fullName evidence="2">Uncharacterized protein</fullName>
    </submittedName>
</protein>
<accession>A0A0K9FC19</accession>
<evidence type="ECO:0000313" key="3">
    <source>
        <dbReference type="Proteomes" id="UP000037326"/>
    </source>
</evidence>
<keyword evidence="1" id="KW-0812">Transmembrane</keyword>
<evidence type="ECO:0000256" key="1">
    <source>
        <dbReference type="SAM" id="Phobius"/>
    </source>
</evidence>
<gene>
    <name evidence="2" type="ORF">ACZ11_06220</name>
</gene>
<name>A0A0K9FC19_9BACI</name>
<dbReference type="Proteomes" id="UP000037326">
    <property type="component" value="Unassembled WGS sequence"/>
</dbReference>
<proteinExistence type="predicted"/>
<keyword evidence="1" id="KW-0472">Membrane</keyword>
<comment type="caution">
    <text evidence="2">The sequence shown here is derived from an EMBL/GenBank/DDBJ whole genome shotgun (WGS) entry which is preliminary data.</text>
</comment>
<dbReference type="AlphaFoldDB" id="A0A0K9FC19"/>
<organism evidence="2 3">
    <name type="scientific">Lysinibacillus xylanilyticus</name>
    <dbReference type="NCBI Taxonomy" id="582475"/>
    <lineage>
        <taxon>Bacteria</taxon>
        <taxon>Bacillati</taxon>
        <taxon>Bacillota</taxon>
        <taxon>Bacilli</taxon>
        <taxon>Bacillales</taxon>
        <taxon>Bacillaceae</taxon>
        <taxon>Lysinibacillus</taxon>
    </lineage>
</organism>